<evidence type="ECO:0000313" key="3">
    <source>
        <dbReference type="Proteomes" id="UP000006346"/>
    </source>
</evidence>
<dbReference type="HOGENOM" id="CLU_077650_0_2_9"/>
<dbReference type="PANTHER" id="PTHR34227">
    <property type="entry name" value="CHAPERONE PROTEIN YCDY"/>
    <property type="match status" value="1"/>
</dbReference>
<dbReference type="InterPro" id="IPR050289">
    <property type="entry name" value="TorD/DmsD_chaperones"/>
</dbReference>
<dbReference type="Proteomes" id="UP000006346">
    <property type="component" value="Chromosome"/>
</dbReference>
<dbReference type="Pfam" id="PF02613">
    <property type="entry name" value="Nitrate_red_del"/>
    <property type="match status" value="1"/>
</dbReference>
<name>G7W6A7_DESOD</name>
<dbReference type="PATRIC" id="fig|768706.3.peg.2571"/>
<evidence type="ECO:0000256" key="1">
    <source>
        <dbReference type="ARBA" id="ARBA00023186"/>
    </source>
</evidence>
<dbReference type="STRING" id="768706.Desor_2560"/>
<dbReference type="EMBL" id="CP003108">
    <property type="protein sequence ID" value="AET68114.1"/>
    <property type="molecule type" value="Genomic_DNA"/>
</dbReference>
<reference evidence="3" key="1">
    <citation type="submission" date="2011-11" db="EMBL/GenBank/DDBJ databases">
        <title>Complete sequence of Desulfosporosinus orientis DSM 765.</title>
        <authorList>
            <person name="Lucas S."/>
            <person name="Han J."/>
            <person name="Lapidus A."/>
            <person name="Cheng J.-F."/>
            <person name="Goodwin L."/>
            <person name="Pitluck S."/>
            <person name="Peters L."/>
            <person name="Ovchinnikova G."/>
            <person name="Teshima H."/>
            <person name="Detter J.C."/>
            <person name="Han C."/>
            <person name="Tapia R."/>
            <person name="Land M."/>
            <person name="Hauser L."/>
            <person name="Kyrpides N."/>
            <person name="Ivanova N."/>
            <person name="Pagani I."/>
            <person name="Pester M."/>
            <person name="Spring S."/>
            <person name="Ollivier B."/>
            <person name="Rattei T."/>
            <person name="Klenk H.-P."/>
            <person name="Wagner M."/>
            <person name="Loy A."/>
            <person name="Woyke T."/>
        </authorList>
    </citation>
    <scope>NUCLEOTIDE SEQUENCE [LARGE SCALE GENOMIC DNA]</scope>
    <source>
        <strain evidence="3">ATCC 19365 / DSM 765 / NCIMB 8382 / VKM B-1628</strain>
    </source>
</reference>
<evidence type="ECO:0000313" key="2">
    <source>
        <dbReference type="EMBL" id="AET68114.1"/>
    </source>
</evidence>
<dbReference type="eggNOG" id="COG3381">
    <property type="taxonomic scope" value="Bacteria"/>
</dbReference>
<dbReference type="OrthoDB" id="1794990at2"/>
<sequence>MTAVLAGTTNHQSELLTGTISALLALSRLFIGGGEELSRTLAELGKSCQCLGRDLPGLLEIRESLENHVQAQPLEFQQMCFEFNRLFVGPASPPAPPYESIYLSPDRLVMQEQTLAVRQSYQAENLMSVCQGSAPDDFIAAELEFAAYLLSRLREESSAGNSSKASKYRHLFNTFMEEHPRRWLPEFAAIVRENTQHPVFLPVMQVLLSTIQLSF</sequence>
<dbReference type="InterPro" id="IPR036411">
    <property type="entry name" value="TorD-like_sf"/>
</dbReference>
<dbReference type="InterPro" id="IPR020945">
    <property type="entry name" value="DMSO/NO3_reduct_chaperone"/>
</dbReference>
<dbReference type="PANTHER" id="PTHR34227:SF1">
    <property type="entry name" value="DIMETHYL SULFOXIDE REDUCTASE CHAPERONE-RELATED"/>
    <property type="match status" value="1"/>
</dbReference>
<reference evidence="2 3" key="2">
    <citation type="journal article" date="2012" name="J. Bacteriol.">
        <title>Complete genome sequences of Desulfosporosinus orientis DSM765T, Desulfosporosinus youngiae DSM17734T, Desulfosporosinus meridiei DSM13257T, and Desulfosporosinus acidiphilus DSM22704T.</title>
        <authorList>
            <person name="Pester M."/>
            <person name="Brambilla E."/>
            <person name="Alazard D."/>
            <person name="Rattei T."/>
            <person name="Weinmaier T."/>
            <person name="Han J."/>
            <person name="Lucas S."/>
            <person name="Lapidus A."/>
            <person name="Cheng J.F."/>
            <person name="Goodwin L."/>
            <person name="Pitluck S."/>
            <person name="Peters L."/>
            <person name="Ovchinnikova G."/>
            <person name="Teshima H."/>
            <person name="Detter J.C."/>
            <person name="Han C.S."/>
            <person name="Tapia R."/>
            <person name="Land M.L."/>
            <person name="Hauser L."/>
            <person name="Kyrpides N.C."/>
            <person name="Ivanova N.N."/>
            <person name="Pagani I."/>
            <person name="Huntmann M."/>
            <person name="Wei C.L."/>
            <person name="Davenport K.W."/>
            <person name="Daligault H."/>
            <person name="Chain P.S."/>
            <person name="Chen A."/>
            <person name="Mavromatis K."/>
            <person name="Markowitz V."/>
            <person name="Szeto E."/>
            <person name="Mikhailova N."/>
            <person name="Pati A."/>
            <person name="Wagner M."/>
            <person name="Woyke T."/>
            <person name="Ollivier B."/>
            <person name="Klenk H.P."/>
            <person name="Spring S."/>
            <person name="Loy A."/>
        </authorList>
    </citation>
    <scope>NUCLEOTIDE SEQUENCE [LARGE SCALE GENOMIC DNA]</scope>
    <source>
        <strain evidence="3">ATCC 19365 / DSM 765 / NCIMB 8382 / VKM B-1628</strain>
    </source>
</reference>
<dbReference type="SUPFAM" id="SSF89155">
    <property type="entry name" value="TorD-like"/>
    <property type="match status" value="1"/>
</dbReference>
<organism evidence="2 3">
    <name type="scientific">Desulfosporosinus orientis (strain ATCC 19365 / DSM 765 / NCIMB 8382 / VKM B-1628 / Singapore I)</name>
    <name type="common">Desulfotomaculum orientis</name>
    <dbReference type="NCBI Taxonomy" id="768706"/>
    <lineage>
        <taxon>Bacteria</taxon>
        <taxon>Bacillati</taxon>
        <taxon>Bacillota</taxon>
        <taxon>Clostridia</taxon>
        <taxon>Eubacteriales</taxon>
        <taxon>Desulfitobacteriaceae</taxon>
        <taxon>Desulfosporosinus</taxon>
    </lineage>
</organism>
<dbReference type="RefSeq" id="WP_014184922.1">
    <property type="nucleotide sequence ID" value="NC_016584.1"/>
</dbReference>
<keyword evidence="1" id="KW-0143">Chaperone</keyword>
<gene>
    <name evidence="2" type="ordered locus">Desor_2560</name>
</gene>
<accession>G7W6A7</accession>
<dbReference type="Gene3D" id="1.10.3480.10">
    <property type="entry name" value="TorD-like"/>
    <property type="match status" value="1"/>
</dbReference>
<dbReference type="AlphaFoldDB" id="G7W6A7"/>
<protein>
    <submittedName>
        <fullName evidence="2">Putative component of anaerobic dehydrogenase</fullName>
    </submittedName>
</protein>
<keyword evidence="3" id="KW-1185">Reference proteome</keyword>
<dbReference type="KEGG" id="dor:Desor_2560"/>
<proteinExistence type="predicted"/>